<evidence type="ECO:0000313" key="1">
    <source>
        <dbReference type="EMBL" id="MBB5985651.1"/>
    </source>
</evidence>
<protein>
    <submittedName>
        <fullName evidence="1">2-polyprenyl-6-hydroxyphenyl methylase/3-demethylubiquinone-9 3-methyltransferase</fullName>
        <ecNumber evidence="1">2.1.1.222</ecNumber>
        <ecNumber evidence="1">2.1.1.64</ecNumber>
    </submittedName>
</protein>
<accession>A0ABR6NEH6</accession>
<dbReference type="GO" id="GO:0102208">
    <property type="term" value="F:2-polyprenyl-6-hydroxyphenol methylase activity"/>
    <property type="evidence" value="ECO:0007669"/>
    <property type="project" value="UniProtKB-EC"/>
</dbReference>
<dbReference type="InterPro" id="IPR029063">
    <property type="entry name" value="SAM-dependent_MTases_sf"/>
</dbReference>
<gene>
    <name evidence="1" type="ORF">HNP60_001625</name>
</gene>
<evidence type="ECO:0000313" key="2">
    <source>
        <dbReference type="Proteomes" id="UP001138540"/>
    </source>
</evidence>
<organism evidence="1 2">
    <name type="scientific">Sphingobium lignivorans</name>
    <dbReference type="NCBI Taxonomy" id="2735886"/>
    <lineage>
        <taxon>Bacteria</taxon>
        <taxon>Pseudomonadati</taxon>
        <taxon>Pseudomonadota</taxon>
        <taxon>Alphaproteobacteria</taxon>
        <taxon>Sphingomonadales</taxon>
        <taxon>Sphingomonadaceae</taxon>
        <taxon>Sphingobium</taxon>
    </lineage>
</organism>
<dbReference type="Pfam" id="PF13489">
    <property type="entry name" value="Methyltransf_23"/>
    <property type="match status" value="1"/>
</dbReference>
<dbReference type="EMBL" id="JACHKA010000001">
    <property type="protein sequence ID" value="MBB5985651.1"/>
    <property type="molecule type" value="Genomic_DNA"/>
</dbReference>
<dbReference type="EC" id="2.1.1.64" evidence="1"/>
<keyword evidence="2" id="KW-1185">Reference proteome</keyword>
<proteinExistence type="predicted"/>
<keyword evidence="1" id="KW-0808">Transferase</keyword>
<dbReference type="EC" id="2.1.1.222" evidence="1"/>
<dbReference type="GO" id="GO:0032259">
    <property type="term" value="P:methylation"/>
    <property type="evidence" value="ECO:0007669"/>
    <property type="project" value="UniProtKB-KW"/>
</dbReference>
<keyword evidence="1" id="KW-0489">Methyltransferase</keyword>
<dbReference type="Gene3D" id="3.40.50.150">
    <property type="entry name" value="Vaccinia Virus protein VP39"/>
    <property type="match status" value="1"/>
</dbReference>
<sequence>MASIISRFAAANSWLARQFDRLVPYPPRQIGTLAPNELKPMFEEAHSVADVGGGKKPYAYIAGLDAGGKVYVGLDFDPEELKNAPPSTYSETAVLDICAPDAAQFGRFDLIVCRSTLEHVTDNAAAIAGLAALLAPGGKCFVRLPCRRAAFAQLNLRLPNEAKRRMMHAVFPHKKGDGFPAFYNRCLPSQIRRLALAQGLEVIAERRTYRSTYFSFFLPFYLLWRLVGTVQYVADKDYCESFEMVFRKPLTA</sequence>
<dbReference type="RefSeq" id="WP_184152270.1">
    <property type="nucleotide sequence ID" value="NZ_JACHKA010000001.1"/>
</dbReference>
<dbReference type="GO" id="GO:0061542">
    <property type="term" value="F:3-demethylubiquinol 3-O-methyltransferase activity"/>
    <property type="evidence" value="ECO:0007669"/>
    <property type="project" value="UniProtKB-EC"/>
</dbReference>
<name>A0ABR6NEH6_9SPHN</name>
<reference evidence="1 2" key="1">
    <citation type="submission" date="2020-08" db="EMBL/GenBank/DDBJ databases">
        <title>Exploring microbial biodiversity for novel pathways involved in the catabolism of aromatic compounds derived from lignin.</title>
        <authorList>
            <person name="Elkins J."/>
        </authorList>
    </citation>
    <scope>NUCLEOTIDE SEQUENCE [LARGE SCALE GENOMIC DNA]</scope>
    <source>
        <strain evidence="1 2">B1D3A</strain>
    </source>
</reference>
<dbReference type="SUPFAM" id="SSF53335">
    <property type="entry name" value="S-adenosyl-L-methionine-dependent methyltransferases"/>
    <property type="match status" value="1"/>
</dbReference>
<dbReference type="Proteomes" id="UP001138540">
    <property type="component" value="Unassembled WGS sequence"/>
</dbReference>
<comment type="caution">
    <text evidence="1">The sequence shown here is derived from an EMBL/GenBank/DDBJ whole genome shotgun (WGS) entry which is preliminary data.</text>
</comment>